<accession>A0A0A9F9T7</accession>
<keyword evidence="1" id="KW-1133">Transmembrane helix</keyword>
<dbReference type="AlphaFoldDB" id="A0A0A9F9T7"/>
<dbReference type="EMBL" id="GBRH01188091">
    <property type="protein sequence ID" value="JAE09805.1"/>
    <property type="molecule type" value="Transcribed_RNA"/>
</dbReference>
<keyword evidence="1" id="KW-0812">Transmembrane</keyword>
<feature type="transmembrane region" description="Helical" evidence="1">
    <location>
        <begin position="54"/>
        <end position="70"/>
    </location>
</feature>
<reference evidence="2" key="2">
    <citation type="journal article" date="2015" name="Data Brief">
        <title>Shoot transcriptome of the giant reed, Arundo donax.</title>
        <authorList>
            <person name="Barrero R.A."/>
            <person name="Guerrero F.D."/>
            <person name="Moolhuijzen P."/>
            <person name="Goolsby J.A."/>
            <person name="Tidwell J."/>
            <person name="Bellgard S.E."/>
            <person name="Bellgard M.I."/>
        </authorList>
    </citation>
    <scope>NUCLEOTIDE SEQUENCE</scope>
    <source>
        <tissue evidence="2">Shoot tissue taken approximately 20 cm above the soil surface</tissue>
    </source>
</reference>
<reference evidence="2" key="1">
    <citation type="submission" date="2014-09" db="EMBL/GenBank/DDBJ databases">
        <authorList>
            <person name="Magalhaes I.L.F."/>
            <person name="Oliveira U."/>
            <person name="Santos F.R."/>
            <person name="Vidigal T.H.D.A."/>
            <person name="Brescovit A.D."/>
            <person name="Santos A.J."/>
        </authorList>
    </citation>
    <scope>NUCLEOTIDE SEQUENCE</scope>
    <source>
        <tissue evidence="2">Shoot tissue taken approximately 20 cm above the soil surface</tissue>
    </source>
</reference>
<feature type="transmembrane region" description="Helical" evidence="1">
    <location>
        <begin position="25"/>
        <end position="48"/>
    </location>
</feature>
<evidence type="ECO:0000256" key="1">
    <source>
        <dbReference type="SAM" id="Phobius"/>
    </source>
</evidence>
<keyword evidence="1" id="KW-0472">Membrane</keyword>
<evidence type="ECO:0000313" key="2">
    <source>
        <dbReference type="EMBL" id="JAE09805.1"/>
    </source>
</evidence>
<organism evidence="2">
    <name type="scientific">Arundo donax</name>
    <name type="common">Giant reed</name>
    <name type="synonym">Donax arundinaceus</name>
    <dbReference type="NCBI Taxonomy" id="35708"/>
    <lineage>
        <taxon>Eukaryota</taxon>
        <taxon>Viridiplantae</taxon>
        <taxon>Streptophyta</taxon>
        <taxon>Embryophyta</taxon>
        <taxon>Tracheophyta</taxon>
        <taxon>Spermatophyta</taxon>
        <taxon>Magnoliopsida</taxon>
        <taxon>Liliopsida</taxon>
        <taxon>Poales</taxon>
        <taxon>Poaceae</taxon>
        <taxon>PACMAD clade</taxon>
        <taxon>Arundinoideae</taxon>
        <taxon>Arundineae</taxon>
        <taxon>Arundo</taxon>
    </lineage>
</organism>
<name>A0A0A9F9T7_ARUDO</name>
<proteinExistence type="predicted"/>
<protein>
    <submittedName>
        <fullName evidence="2">Ppabcc4</fullName>
    </submittedName>
</protein>
<sequence length="72" mass="8317">MTSLAQLMLILDQLFLWHHRTKRKLIVLVFYVGFATSMCVSVVTNIAVTCQVEWPSVIAVIPLLLLNIWYRV</sequence>